<evidence type="ECO:0000259" key="2">
    <source>
        <dbReference type="SMART" id="SM00867"/>
    </source>
</evidence>
<dbReference type="Gene3D" id="2.40.128.110">
    <property type="entry name" value="Lipid/polyisoprenoid-binding, YceI-like"/>
    <property type="match status" value="1"/>
</dbReference>
<dbReference type="AlphaFoldDB" id="A0A1M5C7B9"/>
<evidence type="ECO:0000313" key="3">
    <source>
        <dbReference type="EMBL" id="SHF50546.1"/>
    </source>
</evidence>
<dbReference type="NCBIfam" id="NF002994">
    <property type="entry name" value="PRK03757.1"/>
    <property type="match status" value="1"/>
</dbReference>
<evidence type="ECO:0000256" key="1">
    <source>
        <dbReference type="SAM" id="SignalP"/>
    </source>
</evidence>
<proteinExistence type="predicted"/>
<dbReference type="SUPFAM" id="SSF101874">
    <property type="entry name" value="YceI-like"/>
    <property type="match status" value="1"/>
</dbReference>
<dbReference type="PANTHER" id="PTHR34406">
    <property type="entry name" value="PROTEIN YCEI"/>
    <property type="match status" value="1"/>
</dbReference>
<dbReference type="InterPro" id="IPR007372">
    <property type="entry name" value="Lipid/polyisoprenoid-bd_YceI"/>
</dbReference>
<dbReference type="Proteomes" id="UP000184159">
    <property type="component" value="Unassembled WGS sequence"/>
</dbReference>
<dbReference type="PANTHER" id="PTHR34406:SF1">
    <property type="entry name" value="PROTEIN YCEI"/>
    <property type="match status" value="1"/>
</dbReference>
<sequence>MRKTLLATGLALTTTLSFGATAADYVIDTEGGHASINFTVSHLGYSYIQGRFNRFDGTFSYDPQDIKASKVEVKVDTTSLDSNHAERDKHLRGGEFIDAGKYSTATFKSTSIDDQGDGEFTINGNLTLHGQTKPISIDAELIGAGPDPWGGERAGFEGTTTLQLSDFGIKAMDMVETVDMQLYVEGIKK</sequence>
<accession>A0A1M5C7B9</accession>
<dbReference type="Pfam" id="PF04264">
    <property type="entry name" value="YceI"/>
    <property type="match status" value="1"/>
</dbReference>
<organism evidence="3 4">
    <name type="scientific">Vibrio gazogenes DSM 21264 = NBRC 103151</name>
    <dbReference type="NCBI Taxonomy" id="1123492"/>
    <lineage>
        <taxon>Bacteria</taxon>
        <taxon>Pseudomonadati</taxon>
        <taxon>Pseudomonadota</taxon>
        <taxon>Gammaproteobacteria</taxon>
        <taxon>Vibrionales</taxon>
        <taxon>Vibrionaceae</taxon>
        <taxon>Vibrio</taxon>
    </lineage>
</organism>
<dbReference type="InterPro" id="IPR036761">
    <property type="entry name" value="TTHA0802/YceI-like_sf"/>
</dbReference>
<feature type="chain" id="PRO_5013268375" evidence="1">
    <location>
        <begin position="23"/>
        <end position="189"/>
    </location>
</feature>
<reference evidence="4" key="1">
    <citation type="submission" date="2016-11" db="EMBL/GenBank/DDBJ databases">
        <authorList>
            <person name="Varghese N."/>
            <person name="Submissions S."/>
        </authorList>
    </citation>
    <scope>NUCLEOTIDE SEQUENCE [LARGE SCALE GENOMIC DNA]</scope>
    <source>
        <strain evidence="4">DSM 21264</strain>
    </source>
</reference>
<evidence type="ECO:0000313" key="4">
    <source>
        <dbReference type="Proteomes" id="UP000184159"/>
    </source>
</evidence>
<keyword evidence="4" id="KW-1185">Reference proteome</keyword>
<protein>
    <submittedName>
        <fullName evidence="3">Polyisoprenoid-binding protein YceI</fullName>
    </submittedName>
</protein>
<keyword evidence="1" id="KW-0732">Signal</keyword>
<dbReference type="SMART" id="SM00867">
    <property type="entry name" value="YceI"/>
    <property type="match status" value="1"/>
</dbReference>
<name>A0A1M5C7B9_VIBGA</name>
<dbReference type="EMBL" id="FQUH01000011">
    <property type="protein sequence ID" value="SHF50546.1"/>
    <property type="molecule type" value="Genomic_DNA"/>
</dbReference>
<dbReference type="RefSeq" id="WP_072959775.1">
    <property type="nucleotide sequence ID" value="NZ_FQUH01000011.1"/>
</dbReference>
<feature type="domain" description="Lipid/polyisoprenoid-binding YceI-like" evidence="2">
    <location>
        <begin position="24"/>
        <end position="187"/>
    </location>
</feature>
<feature type="signal peptide" evidence="1">
    <location>
        <begin position="1"/>
        <end position="22"/>
    </location>
</feature>
<gene>
    <name evidence="3" type="ORF">SAMN02745781_02464</name>
</gene>